<reference evidence="2" key="1">
    <citation type="submission" date="2016-06" db="EMBL/GenBank/DDBJ databases">
        <title>Parallel loss of symbiosis genes in relatives of nitrogen-fixing non-legume Parasponia.</title>
        <authorList>
            <person name="Van Velzen R."/>
            <person name="Holmer R."/>
            <person name="Bu F."/>
            <person name="Rutten L."/>
            <person name="Van Zeijl A."/>
            <person name="Liu W."/>
            <person name="Santuari L."/>
            <person name="Cao Q."/>
            <person name="Sharma T."/>
            <person name="Shen D."/>
            <person name="Roswanjaya Y."/>
            <person name="Wardhani T."/>
            <person name="Kalhor M.S."/>
            <person name="Jansen J."/>
            <person name="Van den Hoogen J."/>
            <person name="Gungor B."/>
            <person name="Hartog M."/>
            <person name="Hontelez J."/>
            <person name="Verver J."/>
            <person name="Yang W.-C."/>
            <person name="Schijlen E."/>
            <person name="Repin R."/>
            <person name="Schilthuizen M."/>
            <person name="Schranz E."/>
            <person name="Heidstra R."/>
            <person name="Miyata K."/>
            <person name="Fedorova E."/>
            <person name="Kohlen W."/>
            <person name="Bisseling T."/>
            <person name="Smit S."/>
            <person name="Geurts R."/>
        </authorList>
    </citation>
    <scope>NUCLEOTIDE SEQUENCE [LARGE SCALE GENOMIC DNA]</scope>
    <source>
        <strain evidence="2">cv. RG33-2</strain>
    </source>
</reference>
<gene>
    <name evidence="1" type="ORF">TorRG33x02_206410</name>
</gene>
<accession>A0A2P5EDG9</accession>
<dbReference type="AlphaFoldDB" id="A0A2P5EDG9"/>
<dbReference type="InParanoid" id="A0A2P5EDG9"/>
<evidence type="ECO:0000313" key="2">
    <source>
        <dbReference type="Proteomes" id="UP000237000"/>
    </source>
</evidence>
<evidence type="ECO:0000313" key="1">
    <source>
        <dbReference type="EMBL" id="PON83589.1"/>
    </source>
</evidence>
<dbReference type="OrthoDB" id="10587346at2759"/>
<organism evidence="1 2">
    <name type="scientific">Trema orientale</name>
    <name type="common">Charcoal tree</name>
    <name type="synonym">Celtis orientalis</name>
    <dbReference type="NCBI Taxonomy" id="63057"/>
    <lineage>
        <taxon>Eukaryota</taxon>
        <taxon>Viridiplantae</taxon>
        <taxon>Streptophyta</taxon>
        <taxon>Embryophyta</taxon>
        <taxon>Tracheophyta</taxon>
        <taxon>Spermatophyta</taxon>
        <taxon>Magnoliopsida</taxon>
        <taxon>eudicotyledons</taxon>
        <taxon>Gunneridae</taxon>
        <taxon>Pentapetalae</taxon>
        <taxon>rosids</taxon>
        <taxon>fabids</taxon>
        <taxon>Rosales</taxon>
        <taxon>Cannabaceae</taxon>
        <taxon>Trema</taxon>
    </lineage>
</organism>
<protein>
    <submittedName>
        <fullName evidence="1">Uncharacterized protein</fullName>
    </submittedName>
</protein>
<dbReference type="Proteomes" id="UP000237000">
    <property type="component" value="Unassembled WGS sequence"/>
</dbReference>
<dbReference type="EMBL" id="JXTC01000176">
    <property type="protein sequence ID" value="PON83589.1"/>
    <property type="molecule type" value="Genomic_DNA"/>
</dbReference>
<comment type="caution">
    <text evidence="1">The sequence shown here is derived from an EMBL/GenBank/DDBJ whole genome shotgun (WGS) entry which is preliminary data.</text>
</comment>
<sequence>MLLSLKIFSSISEQLASPTVSLFGKMMNVSPPLIDDGLRFMTEKKKNVDKLASEEVQGKLDTAIVKVGITQKLQATQSQGPKVEFSGGTVNGGTDLLAADEGMKVIIQSPKFLSSGKMMKVSLLLIEDSLRFMTEKEKNVDKLTDEWIPIYQNLTGLV</sequence>
<proteinExistence type="predicted"/>
<name>A0A2P5EDG9_TREOI</name>
<keyword evidence="2" id="KW-1185">Reference proteome</keyword>